<proteinExistence type="predicted"/>
<protein>
    <submittedName>
        <fullName evidence="3">Uncharacterized protein</fullName>
    </submittedName>
</protein>
<keyword evidence="1" id="KW-0175">Coiled coil</keyword>
<evidence type="ECO:0000313" key="3">
    <source>
        <dbReference type="EMBL" id="SPT19512.1"/>
    </source>
</evidence>
<feature type="region of interest" description="Disordered" evidence="2">
    <location>
        <begin position="196"/>
        <end position="247"/>
    </location>
</feature>
<reference evidence="3 4" key="1">
    <citation type="submission" date="2018-05" db="EMBL/GenBank/DDBJ databases">
        <authorList>
            <person name="Thind KAUR A."/>
        </authorList>
    </citation>
    <scope>NUCLEOTIDE SEQUENCE [LARGE SCALE GENOMIC DNA]</scope>
</reference>
<evidence type="ECO:0000256" key="2">
    <source>
        <dbReference type="SAM" id="MobiDB-lite"/>
    </source>
</evidence>
<organism evidence="3 4">
    <name type="scientific">Triticum aestivum</name>
    <name type="common">Wheat</name>
    <dbReference type="NCBI Taxonomy" id="4565"/>
    <lineage>
        <taxon>Eukaryota</taxon>
        <taxon>Viridiplantae</taxon>
        <taxon>Streptophyta</taxon>
        <taxon>Embryophyta</taxon>
        <taxon>Tracheophyta</taxon>
        <taxon>Spermatophyta</taxon>
        <taxon>Magnoliopsida</taxon>
        <taxon>Liliopsida</taxon>
        <taxon>Poales</taxon>
        <taxon>Poaceae</taxon>
        <taxon>BOP clade</taxon>
        <taxon>Pooideae</taxon>
        <taxon>Triticodae</taxon>
        <taxon>Triticeae</taxon>
        <taxon>Triticinae</taxon>
        <taxon>Triticum</taxon>
    </lineage>
</organism>
<feature type="compositionally biased region" description="Acidic residues" evidence="2">
    <location>
        <begin position="214"/>
        <end position="235"/>
    </location>
</feature>
<dbReference type="Proteomes" id="UP000280104">
    <property type="component" value="Chromosome II"/>
</dbReference>
<name>A0A7H4LLM4_WHEAT</name>
<feature type="coiled-coil region" evidence="1">
    <location>
        <begin position="150"/>
        <end position="188"/>
    </location>
</feature>
<accession>A0A7H4LLM4</accession>
<gene>
    <name evidence="3" type="ORF">CAMPLR22A2D_LOCUS4129</name>
</gene>
<evidence type="ECO:0000313" key="4">
    <source>
        <dbReference type="Proteomes" id="UP000280104"/>
    </source>
</evidence>
<evidence type="ECO:0000256" key="1">
    <source>
        <dbReference type="SAM" id="Coils"/>
    </source>
</evidence>
<dbReference type="EMBL" id="LS480641">
    <property type="protein sequence ID" value="SPT19512.1"/>
    <property type="molecule type" value="Genomic_DNA"/>
</dbReference>
<dbReference type="AlphaFoldDB" id="A0A7H4LLM4"/>
<sequence length="247" mass="28169">MADSRNKFSQSDEDTPFGQHLKEVTRYLNIGIPSFTGTYTATLTEEVRWMIRVQVPGGTFTPVTEPIEFSFDAPTWSLGKSMAAHIAMGRIGEVYSKDLKDTIYQICGCRDEQWEIISTRKDRSIAAFIQELNQHIRRQENQMCTSMIDLKKAMTRITELEEELKFTRDGYEEEITILLEKNDDLIKKIGVFMGDPTLGGEDDEPKEIRSEDYIIIDDTDSDPDGSDDDFEDEAGADIMESSTDQNF</sequence>